<evidence type="ECO:0000256" key="2">
    <source>
        <dbReference type="ARBA" id="ARBA00022692"/>
    </source>
</evidence>
<feature type="transmembrane region" description="Helical" evidence="6">
    <location>
        <begin position="38"/>
        <end position="61"/>
    </location>
</feature>
<evidence type="ECO:0000313" key="7">
    <source>
        <dbReference type="EMBL" id="MTH67017.1"/>
    </source>
</evidence>
<evidence type="ECO:0000256" key="3">
    <source>
        <dbReference type="ARBA" id="ARBA00022989"/>
    </source>
</evidence>
<gene>
    <name evidence="7" type="ORF">GJ743_01355</name>
</gene>
<organism evidence="7 8">
    <name type="scientific">Agromyces bracchium</name>
    <dbReference type="NCBI Taxonomy" id="88376"/>
    <lineage>
        <taxon>Bacteria</taxon>
        <taxon>Bacillati</taxon>
        <taxon>Actinomycetota</taxon>
        <taxon>Actinomycetes</taxon>
        <taxon>Micrococcales</taxon>
        <taxon>Microbacteriaceae</taxon>
        <taxon>Agromyces</taxon>
    </lineage>
</organism>
<comment type="subcellular location">
    <subcellularLocation>
        <location evidence="1">Membrane</location>
        <topology evidence="1">Multi-pass membrane protein</topology>
    </subcellularLocation>
</comment>
<evidence type="ECO:0000256" key="1">
    <source>
        <dbReference type="ARBA" id="ARBA00004141"/>
    </source>
</evidence>
<dbReference type="InterPro" id="IPR038770">
    <property type="entry name" value="Na+/solute_symporter_sf"/>
</dbReference>
<dbReference type="Gene3D" id="1.20.1530.20">
    <property type="match status" value="1"/>
</dbReference>
<accession>A0A6I3M4G6</accession>
<feature type="transmembrane region" description="Helical" evidence="6">
    <location>
        <begin position="67"/>
        <end position="86"/>
    </location>
</feature>
<reference evidence="7 8" key="1">
    <citation type="submission" date="2019-11" db="EMBL/GenBank/DDBJ databases">
        <title>Agromyces kandeliae sp. nov., isolated from mangrove soil.</title>
        <authorList>
            <person name="Wang R."/>
        </authorList>
    </citation>
    <scope>NUCLEOTIDE SEQUENCE [LARGE SCALE GENOMIC DNA]</scope>
    <source>
        <strain evidence="7 8">JCM 11433</strain>
    </source>
</reference>
<dbReference type="OrthoDB" id="9806785at2"/>
<keyword evidence="2 6" id="KW-0812">Transmembrane</keyword>
<dbReference type="InterPro" id="IPR002657">
    <property type="entry name" value="BilAc:Na_symport/Acr3"/>
</dbReference>
<dbReference type="RefSeq" id="WP_155050147.1">
    <property type="nucleotide sequence ID" value="NZ_BAAAIB010000003.1"/>
</dbReference>
<name>A0A6I3M4G6_9MICO</name>
<sequence>MGPLTTIGLPVALGVIMFGLGLSLTPRDFARVATQPKAVIVALACQLLLLPAVCFGLVLLFDLPPVLAVGMMLLAASPGGTTANLYSHLFRGDVALNISLTALNSVIAVFTLPLIANLSIAFFLPGDDGLGLQLAKTIEVFAIVLLPVVAGMLVRRWKPAFADRMDRPVRIASIVILVVVIAGAIASNLELLVENFGRLAGITVLFCLLSLGIGYLVPRLLRVERRQAIASSFEIGIHNATLAIVIAQTVIGSVEMSLPAAVYGVLMFFVALGFGFLIRGRGADAAAAPATATATSGVAGEPSVEAKRSTGSSGDPRDE</sequence>
<feature type="transmembrane region" description="Helical" evidence="6">
    <location>
        <begin position="6"/>
        <end position="26"/>
    </location>
</feature>
<feature type="transmembrane region" description="Helical" evidence="6">
    <location>
        <begin position="233"/>
        <end position="254"/>
    </location>
</feature>
<protein>
    <submittedName>
        <fullName evidence="7">Bile acid:sodium symporter family protein</fullName>
    </submittedName>
</protein>
<feature type="region of interest" description="Disordered" evidence="5">
    <location>
        <begin position="292"/>
        <end position="319"/>
    </location>
</feature>
<keyword evidence="4 6" id="KW-0472">Membrane</keyword>
<feature type="transmembrane region" description="Helical" evidence="6">
    <location>
        <begin position="169"/>
        <end position="187"/>
    </location>
</feature>
<feature type="transmembrane region" description="Helical" evidence="6">
    <location>
        <begin position="260"/>
        <end position="278"/>
    </location>
</feature>
<comment type="caution">
    <text evidence="7">The sequence shown here is derived from an EMBL/GenBank/DDBJ whole genome shotgun (WGS) entry which is preliminary data.</text>
</comment>
<feature type="transmembrane region" description="Helical" evidence="6">
    <location>
        <begin position="137"/>
        <end position="157"/>
    </location>
</feature>
<feature type="transmembrane region" description="Helical" evidence="6">
    <location>
        <begin position="98"/>
        <end position="125"/>
    </location>
</feature>
<proteinExistence type="predicted"/>
<evidence type="ECO:0000256" key="5">
    <source>
        <dbReference type="SAM" id="MobiDB-lite"/>
    </source>
</evidence>
<dbReference type="PANTHER" id="PTHR10361">
    <property type="entry name" value="SODIUM-BILE ACID COTRANSPORTER"/>
    <property type="match status" value="1"/>
</dbReference>
<dbReference type="PANTHER" id="PTHR10361:SF24">
    <property type="entry name" value="P3 PROTEIN"/>
    <property type="match status" value="1"/>
</dbReference>
<dbReference type="InterPro" id="IPR004710">
    <property type="entry name" value="Bilac:Na_transpt"/>
</dbReference>
<feature type="transmembrane region" description="Helical" evidence="6">
    <location>
        <begin position="199"/>
        <end position="221"/>
    </location>
</feature>
<dbReference type="AlphaFoldDB" id="A0A6I3M4G6"/>
<keyword evidence="8" id="KW-1185">Reference proteome</keyword>
<dbReference type="GO" id="GO:0016020">
    <property type="term" value="C:membrane"/>
    <property type="evidence" value="ECO:0007669"/>
    <property type="project" value="UniProtKB-SubCell"/>
</dbReference>
<evidence type="ECO:0000313" key="8">
    <source>
        <dbReference type="Proteomes" id="UP000433071"/>
    </source>
</evidence>
<dbReference type="Proteomes" id="UP000433071">
    <property type="component" value="Unassembled WGS sequence"/>
</dbReference>
<evidence type="ECO:0000256" key="6">
    <source>
        <dbReference type="SAM" id="Phobius"/>
    </source>
</evidence>
<dbReference type="Pfam" id="PF01758">
    <property type="entry name" value="SBF"/>
    <property type="match status" value="1"/>
</dbReference>
<keyword evidence="3 6" id="KW-1133">Transmembrane helix</keyword>
<evidence type="ECO:0000256" key="4">
    <source>
        <dbReference type="ARBA" id="ARBA00023136"/>
    </source>
</evidence>
<dbReference type="EMBL" id="WMLB01000006">
    <property type="protein sequence ID" value="MTH67017.1"/>
    <property type="molecule type" value="Genomic_DNA"/>
</dbReference>